<dbReference type="InterPro" id="IPR000408">
    <property type="entry name" value="Reg_chr_condens"/>
</dbReference>
<keyword evidence="1" id="KW-0677">Repeat</keyword>
<evidence type="ECO:0000256" key="1">
    <source>
        <dbReference type="ARBA" id="ARBA00022737"/>
    </source>
</evidence>
<evidence type="ECO:0000313" key="5">
    <source>
        <dbReference type="Proteomes" id="UP001141552"/>
    </source>
</evidence>
<dbReference type="PROSITE" id="PS50012">
    <property type="entry name" value="RCC1_3"/>
    <property type="match status" value="4"/>
</dbReference>
<protein>
    <recommendedName>
        <fullName evidence="3">RCC1-like domain-containing protein</fullName>
    </recommendedName>
</protein>
<reference evidence="4" key="1">
    <citation type="submission" date="2022-02" db="EMBL/GenBank/DDBJ databases">
        <authorList>
            <person name="Henning P.M."/>
            <person name="McCubbin A.G."/>
            <person name="Shore J.S."/>
        </authorList>
    </citation>
    <scope>NUCLEOTIDE SEQUENCE</scope>
    <source>
        <strain evidence="4">F60SS</strain>
        <tissue evidence="4">Leaves</tissue>
    </source>
</reference>
<keyword evidence="5" id="KW-1185">Reference proteome</keyword>
<evidence type="ECO:0000259" key="3">
    <source>
        <dbReference type="Pfam" id="PF25390"/>
    </source>
</evidence>
<feature type="repeat" description="RCC1" evidence="2">
    <location>
        <begin position="43"/>
        <end position="96"/>
    </location>
</feature>
<evidence type="ECO:0000256" key="2">
    <source>
        <dbReference type="PROSITE-ProRule" id="PRU00235"/>
    </source>
</evidence>
<dbReference type="Gene3D" id="2.130.10.30">
    <property type="entry name" value="Regulator of chromosome condensation 1/beta-lactamase-inhibitor protein II"/>
    <property type="match status" value="2"/>
</dbReference>
<reference evidence="4" key="2">
    <citation type="journal article" date="2023" name="Plants (Basel)">
        <title>Annotation of the Turnera subulata (Passifloraceae) Draft Genome Reveals the S-Locus Evolved after the Divergence of Turneroideae from Passifloroideae in a Stepwise Manner.</title>
        <authorList>
            <person name="Henning P.M."/>
            <person name="Roalson E.H."/>
            <person name="Mir W."/>
            <person name="McCubbin A.G."/>
            <person name="Shore J.S."/>
        </authorList>
    </citation>
    <scope>NUCLEOTIDE SEQUENCE</scope>
    <source>
        <strain evidence="4">F60SS</strain>
    </source>
</reference>
<dbReference type="PRINTS" id="PR00633">
    <property type="entry name" value="RCCNDNSATION"/>
</dbReference>
<dbReference type="InterPro" id="IPR051210">
    <property type="entry name" value="Ub_ligase/GEF_domain"/>
</dbReference>
<feature type="repeat" description="RCC1" evidence="2">
    <location>
        <begin position="249"/>
        <end position="298"/>
    </location>
</feature>
<gene>
    <name evidence="4" type="ORF">Tsubulata_042974</name>
</gene>
<dbReference type="PROSITE" id="PS00626">
    <property type="entry name" value="RCC1_2"/>
    <property type="match status" value="1"/>
</dbReference>
<organism evidence="4 5">
    <name type="scientific">Turnera subulata</name>
    <dbReference type="NCBI Taxonomy" id="218843"/>
    <lineage>
        <taxon>Eukaryota</taxon>
        <taxon>Viridiplantae</taxon>
        <taxon>Streptophyta</taxon>
        <taxon>Embryophyta</taxon>
        <taxon>Tracheophyta</taxon>
        <taxon>Spermatophyta</taxon>
        <taxon>Magnoliopsida</taxon>
        <taxon>eudicotyledons</taxon>
        <taxon>Gunneridae</taxon>
        <taxon>Pentapetalae</taxon>
        <taxon>rosids</taxon>
        <taxon>fabids</taxon>
        <taxon>Malpighiales</taxon>
        <taxon>Passifloraceae</taxon>
        <taxon>Turnera</taxon>
    </lineage>
</organism>
<feature type="domain" description="RCC1-like" evidence="3">
    <location>
        <begin position="47"/>
        <end position="296"/>
    </location>
</feature>
<dbReference type="AlphaFoldDB" id="A0A9Q0JD88"/>
<proteinExistence type="predicted"/>
<name>A0A9Q0JD88_9ROSI</name>
<dbReference type="OrthoDB" id="8068875at2759"/>
<accession>A0A9Q0JD88</accession>
<evidence type="ECO:0000313" key="4">
    <source>
        <dbReference type="EMBL" id="KAJ4836942.1"/>
    </source>
</evidence>
<dbReference type="EMBL" id="JAKUCV010003990">
    <property type="protein sequence ID" value="KAJ4836942.1"/>
    <property type="molecule type" value="Genomic_DNA"/>
</dbReference>
<comment type="caution">
    <text evidence="4">The sequence shown here is derived from an EMBL/GenBank/DDBJ whole genome shotgun (WGS) entry which is preliminary data.</text>
</comment>
<dbReference type="SUPFAM" id="SSF50985">
    <property type="entry name" value="RCC1/BLIP-II"/>
    <property type="match status" value="1"/>
</dbReference>
<dbReference type="InterPro" id="IPR058923">
    <property type="entry name" value="RCC1-like_dom"/>
</dbReference>
<feature type="repeat" description="RCC1" evidence="2">
    <location>
        <begin position="97"/>
        <end position="149"/>
    </location>
</feature>
<dbReference type="PANTHER" id="PTHR22870:SF466">
    <property type="entry name" value="ANKYRIN REPEAT-CONTAINING PROTEIN"/>
    <property type="match status" value="1"/>
</dbReference>
<dbReference type="InterPro" id="IPR009091">
    <property type="entry name" value="RCC1/BLIP-II"/>
</dbReference>
<dbReference type="PANTHER" id="PTHR22870">
    <property type="entry name" value="REGULATOR OF CHROMOSOME CONDENSATION"/>
    <property type="match status" value="1"/>
</dbReference>
<sequence length="402" mass="43286">MRRNVTPIGLRSDVESYMKRCFRWKGSSSAAADPPPPATAGSRYAALWGNGDYGRLGLGSLHSHSTPKPLFPSAFHNQTLSSIACGGAHTLFLTESGRVYATGLNDNGQLGISDTSVTYSMEPVQVLGIEQEIVQISAGYHHSCAVSVDGELYMWGRNSSGQLGPRQKNRSSDVLTFFFHCCTYSPDEGQALSWGGRRIRLGHGHQSSILGFLKSSSEFTPRNIKRLEGVKVKKVATGLLHSACIDENGFVYVFGERAVAKLGFGEVNTATIPSMISRLPCAEEVACGGYHRCIVSKRVEGPFLRYLVGGSIQQQFLMERCLLGAGEALTHETFSDDGFSSGGRLSTSFDVAATALLKFSTLPIRSDASSSDARKGHGSDVDYVSPMLVDLKCPVVSITLVP</sequence>
<feature type="repeat" description="RCC1" evidence="2">
    <location>
        <begin position="150"/>
        <end position="248"/>
    </location>
</feature>
<dbReference type="Pfam" id="PF25390">
    <property type="entry name" value="WD40_RLD"/>
    <property type="match status" value="1"/>
</dbReference>
<dbReference type="Proteomes" id="UP001141552">
    <property type="component" value="Unassembled WGS sequence"/>
</dbReference>